<dbReference type="Gene3D" id="3.30.1780.10">
    <property type="entry name" value="ornithine cyclodeaminase, domain 1"/>
    <property type="match status" value="1"/>
</dbReference>
<evidence type="ECO:0000313" key="2">
    <source>
        <dbReference type="EMBL" id="CAH2408345.1"/>
    </source>
</evidence>
<reference evidence="2 3" key="1">
    <citation type="submission" date="2022-03" db="EMBL/GenBank/DDBJ databases">
        <authorList>
            <person name="Brunel B."/>
        </authorList>
    </citation>
    <scope>NUCLEOTIDE SEQUENCE [LARGE SCALE GENOMIC DNA]</scope>
    <source>
        <strain evidence="2">STM5069sample</strain>
    </source>
</reference>
<dbReference type="EC" id="4.3.1.12" evidence="2"/>
<proteinExistence type="inferred from homology"/>
<comment type="similarity">
    <text evidence="1">Belongs to the ornithine cyclodeaminase/mu-crystallin family.</text>
</comment>
<dbReference type="Proteomes" id="UP001153050">
    <property type="component" value="Unassembled WGS sequence"/>
</dbReference>
<evidence type="ECO:0000256" key="1">
    <source>
        <dbReference type="ARBA" id="ARBA00008903"/>
    </source>
</evidence>
<keyword evidence="2" id="KW-0456">Lyase</keyword>
<comment type="caution">
    <text evidence="2">The sequence shown here is derived from an EMBL/GenBank/DDBJ whole genome shotgun (WGS) entry which is preliminary data.</text>
</comment>
<sequence length="83" mass="8954">MVCKAGRPFVGERSSTIGISGDVTEPLKKGLIQPDDVADLFELAQGPKPGRRSEREITVFKSGGGGYEDLAVAMFLFEWAVSH</sequence>
<name>A0ABN8KDP8_9HYPH</name>
<dbReference type="InterPro" id="IPR036291">
    <property type="entry name" value="NAD(P)-bd_dom_sf"/>
</dbReference>
<keyword evidence="3" id="KW-1185">Reference proteome</keyword>
<dbReference type="EMBL" id="CAKXZT010000166">
    <property type="protein sequence ID" value="CAH2408345.1"/>
    <property type="molecule type" value="Genomic_DNA"/>
</dbReference>
<dbReference type="Pfam" id="PF02423">
    <property type="entry name" value="OCD_Mu_crystall"/>
    <property type="match status" value="1"/>
</dbReference>
<dbReference type="Gene3D" id="3.40.50.720">
    <property type="entry name" value="NAD(P)-binding Rossmann-like Domain"/>
    <property type="match status" value="1"/>
</dbReference>
<accession>A0ABN8KDP8</accession>
<organism evidence="2 3">
    <name type="scientific">Mesorhizobium escarrei</name>
    <dbReference type="NCBI Taxonomy" id="666018"/>
    <lineage>
        <taxon>Bacteria</taxon>
        <taxon>Pseudomonadati</taxon>
        <taxon>Pseudomonadota</taxon>
        <taxon>Alphaproteobacteria</taxon>
        <taxon>Hyphomicrobiales</taxon>
        <taxon>Phyllobacteriaceae</taxon>
        <taxon>Mesorhizobium</taxon>
    </lineage>
</organism>
<dbReference type="GO" id="GO:0008473">
    <property type="term" value="F:ornithine cyclodeaminase activity"/>
    <property type="evidence" value="ECO:0007669"/>
    <property type="project" value="UniProtKB-EC"/>
</dbReference>
<dbReference type="InterPro" id="IPR003462">
    <property type="entry name" value="ODC_Mu_crystall"/>
</dbReference>
<evidence type="ECO:0000313" key="3">
    <source>
        <dbReference type="Proteomes" id="UP001153050"/>
    </source>
</evidence>
<protein>
    <submittedName>
        <fullName evidence="2">Ornithine cyclodeaminase</fullName>
        <ecNumber evidence="2">4.3.1.12</ecNumber>
    </submittedName>
</protein>
<dbReference type="SUPFAM" id="SSF51735">
    <property type="entry name" value="NAD(P)-binding Rossmann-fold domains"/>
    <property type="match status" value="1"/>
</dbReference>
<dbReference type="InterPro" id="IPR023401">
    <property type="entry name" value="ODC_N"/>
</dbReference>
<gene>
    <name evidence="2" type="ORF">MES5069_680050</name>
</gene>
<dbReference type="RefSeq" id="WP_367186034.1">
    <property type="nucleotide sequence ID" value="NZ_CAKXZT010000166.1"/>
</dbReference>